<comment type="caution">
    <text evidence="1">The sequence shown here is derived from an EMBL/GenBank/DDBJ whole genome shotgun (WGS) entry which is preliminary data.</text>
</comment>
<gene>
    <name evidence="1" type="ORF">PFL603g_06381</name>
</gene>
<organism evidence="1 2">
    <name type="scientific">Pseudomonas fluorescens</name>
    <dbReference type="NCBI Taxonomy" id="294"/>
    <lineage>
        <taxon>Bacteria</taxon>
        <taxon>Pseudomonadati</taxon>
        <taxon>Pseudomonadota</taxon>
        <taxon>Gammaproteobacteria</taxon>
        <taxon>Pseudomonadales</taxon>
        <taxon>Pseudomonadaceae</taxon>
        <taxon>Pseudomonas</taxon>
    </lineage>
</organism>
<reference evidence="1 2" key="1">
    <citation type="submission" date="2015-05" db="EMBL/GenBank/DDBJ databases">
        <title>A genomic and transcriptomic approach to investigate the blue pigment phenotype in Pseudomonas fluorescens.</title>
        <authorList>
            <person name="Andreani N.A."/>
            <person name="Cardazzo B."/>
        </authorList>
    </citation>
    <scope>NUCLEOTIDE SEQUENCE [LARGE SCALE GENOMIC DNA]</scope>
    <source>
        <strain evidence="1 2">Ps_40</strain>
    </source>
</reference>
<evidence type="ECO:0008006" key="3">
    <source>
        <dbReference type="Google" id="ProtNLM"/>
    </source>
</evidence>
<name>A0A109KI45_PSEFL</name>
<sequence>MAKPHHMTSRYGGLKGGFAESLAAFADQAKEAIDDVFREVVIEIGTSVIQLSPVDTGRFKGNWQFTVGAPSSQSLDTFDKSGHETIAALVAGVSRLEAGKVAYIVNNLVYAIPLEYGHSQKKAPAGMVQITLARFQQIVEEAIRNNQV</sequence>
<evidence type="ECO:0000313" key="2">
    <source>
        <dbReference type="Proteomes" id="UP000063434"/>
    </source>
</evidence>
<accession>A0A109KI45</accession>
<dbReference type="AlphaFoldDB" id="A0A109KI45"/>
<dbReference type="RefSeq" id="WP_060766404.1">
    <property type="nucleotide sequence ID" value="NZ_LCYC01000065.1"/>
</dbReference>
<dbReference type="EMBL" id="LCYC01000065">
    <property type="protein sequence ID" value="KWV69676.1"/>
    <property type="molecule type" value="Genomic_DNA"/>
</dbReference>
<proteinExistence type="predicted"/>
<evidence type="ECO:0000313" key="1">
    <source>
        <dbReference type="EMBL" id="KWV69676.1"/>
    </source>
</evidence>
<dbReference type="Proteomes" id="UP000063434">
    <property type="component" value="Unassembled WGS sequence"/>
</dbReference>
<protein>
    <recommendedName>
        <fullName evidence="3">HK97 gp10 family phage protein</fullName>
    </recommendedName>
</protein>
<dbReference type="PATRIC" id="fig|294.195.peg.6776"/>